<keyword evidence="5" id="KW-0812">Transmembrane</keyword>
<evidence type="ECO:0000256" key="4">
    <source>
        <dbReference type="ARBA" id="ARBA00022777"/>
    </source>
</evidence>
<dbReference type="EMBL" id="FRAC01000006">
    <property type="protein sequence ID" value="SHJ65048.1"/>
    <property type="molecule type" value="Genomic_DNA"/>
</dbReference>
<name>A0A1M6L1J4_9FIRM</name>
<dbReference type="GO" id="GO:0016020">
    <property type="term" value="C:membrane"/>
    <property type="evidence" value="ECO:0007669"/>
    <property type="project" value="UniProtKB-SubCell"/>
</dbReference>
<dbReference type="InterPro" id="IPR036890">
    <property type="entry name" value="HATPase_C_sf"/>
</dbReference>
<dbReference type="Gene3D" id="6.10.340.10">
    <property type="match status" value="1"/>
</dbReference>
<proteinExistence type="predicted"/>
<evidence type="ECO:0000256" key="2">
    <source>
        <dbReference type="ARBA" id="ARBA00022553"/>
    </source>
</evidence>
<dbReference type="Proteomes" id="UP000184386">
    <property type="component" value="Unassembled WGS sequence"/>
</dbReference>
<keyword evidence="8" id="KW-1185">Reference proteome</keyword>
<dbReference type="PROSITE" id="PS50885">
    <property type="entry name" value="HAMP"/>
    <property type="match status" value="1"/>
</dbReference>
<keyword evidence="4 7" id="KW-0418">Kinase</keyword>
<accession>A0A1M6L1J4</accession>
<comment type="subcellular location">
    <subcellularLocation>
        <location evidence="1">Membrane</location>
    </subcellularLocation>
</comment>
<feature type="transmembrane region" description="Helical" evidence="5">
    <location>
        <begin position="20"/>
        <end position="41"/>
    </location>
</feature>
<dbReference type="AlphaFoldDB" id="A0A1M6L1J4"/>
<evidence type="ECO:0000313" key="8">
    <source>
        <dbReference type="Proteomes" id="UP000184386"/>
    </source>
</evidence>
<organism evidence="7 8">
    <name type="scientific">Anaerocolumna jejuensis DSM 15929</name>
    <dbReference type="NCBI Taxonomy" id="1121322"/>
    <lineage>
        <taxon>Bacteria</taxon>
        <taxon>Bacillati</taxon>
        <taxon>Bacillota</taxon>
        <taxon>Clostridia</taxon>
        <taxon>Lachnospirales</taxon>
        <taxon>Lachnospiraceae</taxon>
        <taxon>Anaerocolumna</taxon>
    </lineage>
</organism>
<dbReference type="PANTHER" id="PTHR34220">
    <property type="entry name" value="SENSOR HISTIDINE KINASE YPDA"/>
    <property type="match status" value="1"/>
</dbReference>
<evidence type="ECO:0000256" key="1">
    <source>
        <dbReference type="ARBA" id="ARBA00004370"/>
    </source>
</evidence>
<keyword evidence="3" id="KW-0808">Transferase</keyword>
<dbReference type="InterPro" id="IPR003660">
    <property type="entry name" value="HAMP_dom"/>
</dbReference>
<evidence type="ECO:0000256" key="3">
    <source>
        <dbReference type="ARBA" id="ARBA00022679"/>
    </source>
</evidence>
<dbReference type="OrthoDB" id="9809348at2"/>
<dbReference type="PANTHER" id="PTHR34220:SF7">
    <property type="entry name" value="SENSOR HISTIDINE KINASE YPDA"/>
    <property type="match status" value="1"/>
</dbReference>
<dbReference type="InterPro" id="IPR003594">
    <property type="entry name" value="HATPase_dom"/>
</dbReference>
<dbReference type="Pfam" id="PF06580">
    <property type="entry name" value="His_kinase"/>
    <property type="match status" value="1"/>
</dbReference>
<dbReference type="Gene3D" id="3.30.565.10">
    <property type="entry name" value="Histidine kinase-like ATPase, C-terminal domain"/>
    <property type="match status" value="1"/>
</dbReference>
<sequence>MFHITKPVSRMKIKKQMYLIFIPLIIIPVLFIGTYLTTFFMKALYKQTSTQLESDNIRVKSIMLDCLINVYNISTDLISDNMLKSILTTTYLDAKEANNSLNNYNPYEDYVQNYSFISSITVYTDNTTLPETKYIKHINPSIYKQLVSKVLIPSSCKWAYSSPDTAVNPARELMLIRSFQTVQSKYKAIVVIKISNNFIKNRIQNNDLYTAISLNNNPVFFSTTRSMQGKPQDVPIDYNTDYYQYKGLFNFQDANVLGHVSSLPVFQSKDKLYITTIDFEAYRNITKIMIMCIAIISLAIFIPLAGILLYTKFFSTRVNSLRTAMRSAAMGNFDVIETLRGDDELTETFADLQYMITTLKQKEAAMFESKLKEKELLNQQQRMEFKILSSQINPHFLYNTLETIRMLAIDAGTMNIASAIKLLGKSMHYVLENAETFSTTLKNELDYIDVYLQIQKLRFEERLDYKIELPDDFSAKDYQILPLLLQPIVENAVLHGLENVSKNGYVSVIINTDFNTKLFIDILDNGTGMTSDKLNHLNRLLTDNIDYDADRSSIGLSNITRRIRLFYGESYYMKIISSTEKGTHVQLVLPLIPNQ</sequence>
<dbReference type="SUPFAM" id="SSF55874">
    <property type="entry name" value="ATPase domain of HSP90 chaperone/DNA topoisomerase II/histidine kinase"/>
    <property type="match status" value="1"/>
</dbReference>
<keyword evidence="5" id="KW-0472">Membrane</keyword>
<keyword evidence="5" id="KW-1133">Transmembrane helix</keyword>
<protein>
    <submittedName>
        <fullName evidence="7">Two-component system, sensor histidine kinase YesM</fullName>
    </submittedName>
</protein>
<feature type="domain" description="HAMP" evidence="6">
    <location>
        <begin position="312"/>
        <end position="364"/>
    </location>
</feature>
<keyword evidence="2" id="KW-0597">Phosphoprotein</keyword>
<reference evidence="7 8" key="1">
    <citation type="submission" date="2016-11" db="EMBL/GenBank/DDBJ databases">
        <authorList>
            <person name="Jaros S."/>
            <person name="Januszkiewicz K."/>
            <person name="Wedrychowicz H."/>
        </authorList>
    </citation>
    <scope>NUCLEOTIDE SEQUENCE [LARGE SCALE GENOMIC DNA]</scope>
    <source>
        <strain evidence="7 8">DSM 15929</strain>
    </source>
</reference>
<dbReference type="STRING" id="1121322.SAMN02745136_00659"/>
<evidence type="ECO:0000313" key="7">
    <source>
        <dbReference type="EMBL" id="SHJ65048.1"/>
    </source>
</evidence>
<dbReference type="GO" id="GO:0000155">
    <property type="term" value="F:phosphorelay sensor kinase activity"/>
    <property type="evidence" value="ECO:0007669"/>
    <property type="project" value="InterPro"/>
</dbReference>
<feature type="transmembrane region" description="Helical" evidence="5">
    <location>
        <begin position="288"/>
        <end position="310"/>
    </location>
</feature>
<dbReference type="InterPro" id="IPR050640">
    <property type="entry name" value="Bact_2-comp_sensor_kinase"/>
</dbReference>
<evidence type="ECO:0000259" key="6">
    <source>
        <dbReference type="PROSITE" id="PS50885"/>
    </source>
</evidence>
<dbReference type="Pfam" id="PF02518">
    <property type="entry name" value="HATPase_c"/>
    <property type="match status" value="1"/>
</dbReference>
<gene>
    <name evidence="7" type="ORF">SAMN02745136_00659</name>
</gene>
<evidence type="ECO:0000256" key="5">
    <source>
        <dbReference type="SAM" id="Phobius"/>
    </source>
</evidence>
<dbReference type="InterPro" id="IPR010559">
    <property type="entry name" value="Sig_transdc_His_kin_internal"/>
</dbReference>
<dbReference type="RefSeq" id="WP_073272832.1">
    <property type="nucleotide sequence ID" value="NZ_FRAC01000006.1"/>
</dbReference>